<dbReference type="InterPro" id="IPR009057">
    <property type="entry name" value="Homeodomain-like_sf"/>
</dbReference>
<proteinExistence type="predicted"/>
<dbReference type="OrthoDB" id="345413at2"/>
<accession>A0A2T3P1C5</accession>
<dbReference type="SUPFAM" id="SSF51182">
    <property type="entry name" value="RmlC-like cupins"/>
    <property type="match status" value="1"/>
</dbReference>
<reference evidence="5 6" key="1">
    <citation type="submission" date="2018-01" db="EMBL/GenBank/DDBJ databases">
        <title>Whole genome sequencing of Histamine producing bacteria.</title>
        <authorList>
            <person name="Butler K."/>
        </authorList>
    </citation>
    <scope>NUCLEOTIDE SEQUENCE [LARGE SCALE GENOMIC DNA]</scope>
    <source>
        <strain evidence="5 6">DSM 100436</strain>
    </source>
</reference>
<dbReference type="InterPro" id="IPR018062">
    <property type="entry name" value="HTH_AraC-typ_CS"/>
</dbReference>
<evidence type="ECO:0000313" key="5">
    <source>
        <dbReference type="EMBL" id="PSW22282.1"/>
    </source>
</evidence>
<dbReference type="NCBIfam" id="NF007693">
    <property type="entry name" value="PRK10371.1"/>
    <property type="match status" value="1"/>
</dbReference>
<evidence type="ECO:0000256" key="2">
    <source>
        <dbReference type="ARBA" id="ARBA00023125"/>
    </source>
</evidence>
<dbReference type="InterPro" id="IPR011051">
    <property type="entry name" value="RmlC_Cupin_sf"/>
</dbReference>
<dbReference type="AlphaFoldDB" id="A0A2T3P1C5"/>
<keyword evidence="2" id="KW-0238">DNA-binding</keyword>
<protein>
    <submittedName>
        <fullName evidence="5">Transcriptional regulator MelR</fullName>
    </submittedName>
</protein>
<keyword evidence="3" id="KW-0804">Transcription</keyword>
<dbReference type="SUPFAM" id="SSF46689">
    <property type="entry name" value="Homeodomain-like"/>
    <property type="match status" value="2"/>
</dbReference>
<evidence type="ECO:0000256" key="1">
    <source>
        <dbReference type="ARBA" id="ARBA00023015"/>
    </source>
</evidence>
<dbReference type="GO" id="GO:0003700">
    <property type="term" value="F:DNA-binding transcription factor activity"/>
    <property type="evidence" value="ECO:0007669"/>
    <property type="project" value="InterPro"/>
</dbReference>
<name>A0A2T3P1C5_9GAMM</name>
<gene>
    <name evidence="5" type="ORF">C9I98_03200</name>
</gene>
<keyword evidence="6" id="KW-1185">Reference proteome</keyword>
<keyword evidence="1" id="KW-0805">Transcription regulation</keyword>
<dbReference type="EMBL" id="PYMA01000001">
    <property type="protein sequence ID" value="PSW22282.1"/>
    <property type="molecule type" value="Genomic_DNA"/>
</dbReference>
<dbReference type="Proteomes" id="UP000241771">
    <property type="component" value="Unassembled WGS sequence"/>
</dbReference>
<feature type="domain" description="HTH araC/xylS-type" evidence="4">
    <location>
        <begin position="195"/>
        <end position="293"/>
    </location>
</feature>
<dbReference type="PROSITE" id="PS01124">
    <property type="entry name" value="HTH_ARAC_FAMILY_2"/>
    <property type="match status" value="1"/>
</dbReference>
<dbReference type="PANTHER" id="PTHR43280:SF14">
    <property type="entry name" value="MELIBIOSE OPERON REGULATORY PROTEIN"/>
    <property type="match status" value="1"/>
</dbReference>
<dbReference type="InterPro" id="IPR018060">
    <property type="entry name" value="HTH_AraC"/>
</dbReference>
<evidence type="ECO:0000256" key="3">
    <source>
        <dbReference type="ARBA" id="ARBA00023163"/>
    </source>
</evidence>
<dbReference type="SMART" id="SM00342">
    <property type="entry name" value="HTH_ARAC"/>
    <property type="match status" value="1"/>
</dbReference>
<dbReference type="RefSeq" id="WP_051902037.1">
    <property type="nucleotide sequence ID" value="NZ_JGVO01000214.1"/>
</dbReference>
<dbReference type="InterPro" id="IPR020449">
    <property type="entry name" value="Tscrpt_reg_AraC-type_HTH"/>
</dbReference>
<dbReference type="InterPro" id="IPR014710">
    <property type="entry name" value="RmlC-like_jellyroll"/>
</dbReference>
<sequence>MFFSNENSQDASDSQAVGPLSLFSADELVHIELRKPHHMPCYHWHGQIEVNIPFGGDVDYQINDQPFTIKSGHVGVFWATTPHQLLEPGDASNMGILNIPIHYFLAWPLEQALLNQITHGVVIQSSLPDLVTERQVELWMQESRNEEVGMRQLALDEMALMLKRVCLTGWQQLTSTMDCKQSVKGLSKHSQFHVQKILEYIARNHDSSLTVKAIADHVGLHANYVMNLFQSVMKMTIKEYITSMRLYHARALLTDSNRTILDIALTVGFNSSSRFYDTFQRYMNMTPTQFRELSRKNNQL</sequence>
<dbReference type="PANTHER" id="PTHR43280">
    <property type="entry name" value="ARAC-FAMILY TRANSCRIPTIONAL REGULATOR"/>
    <property type="match status" value="1"/>
</dbReference>
<evidence type="ECO:0000313" key="6">
    <source>
        <dbReference type="Proteomes" id="UP000241771"/>
    </source>
</evidence>
<dbReference type="PRINTS" id="PR00032">
    <property type="entry name" value="HTHARAC"/>
</dbReference>
<dbReference type="PROSITE" id="PS00041">
    <property type="entry name" value="HTH_ARAC_FAMILY_1"/>
    <property type="match status" value="1"/>
</dbReference>
<dbReference type="Gene3D" id="2.60.120.10">
    <property type="entry name" value="Jelly Rolls"/>
    <property type="match status" value="1"/>
</dbReference>
<dbReference type="GO" id="GO:0043565">
    <property type="term" value="F:sequence-specific DNA binding"/>
    <property type="evidence" value="ECO:0007669"/>
    <property type="project" value="InterPro"/>
</dbReference>
<dbReference type="Gene3D" id="1.10.10.60">
    <property type="entry name" value="Homeodomain-like"/>
    <property type="match status" value="2"/>
</dbReference>
<dbReference type="Pfam" id="PF12833">
    <property type="entry name" value="HTH_18"/>
    <property type="match status" value="1"/>
</dbReference>
<evidence type="ECO:0000259" key="4">
    <source>
        <dbReference type="PROSITE" id="PS01124"/>
    </source>
</evidence>
<organism evidence="5 6">
    <name type="scientific">Photobacterium sanctipauli</name>
    <dbReference type="NCBI Taxonomy" id="1342794"/>
    <lineage>
        <taxon>Bacteria</taxon>
        <taxon>Pseudomonadati</taxon>
        <taxon>Pseudomonadota</taxon>
        <taxon>Gammaproteobacteria</taxon>
        <taxon>Vibrionales</taxon>
        <taxon>Vibrionaceae</taxon>
        <taxon>Photobacterium</taxon>
    </lineage>
</organism>
<comment type="caution">
    <text evidence="5">The sequence shown here is derived from an EMBL/GenBank/DDBJ whole genome shotgun (WGS) entry which is preliminary data.</text>
</comment>